<dbReference type="AlphaFoldDB" id="A0A5N6PR94"/>
<evidence type="ECO:0000256" key="2">
    <source>
        <dbReference type="ARBA" id="ARBA00022723"/>
    </source>
</evidence>
<comment type="caution">
    <text evidence="6">The sequence shown here is derived from an EMBL/GenBank/DDBJ whole genome shotgun (WGS) entry which is preliminary data.</text>
</comment>
<sequence>MNSVKSLAESPDLKHIPSIYAYSLNSTDPPASDLQDPIPTIDFSLLTSTDPDLRSQMIRELDIACKDWGFFRVINHGVSESLMKMVIEKSSEFFCMREEEKKEYEDKGVLDPIRYGTSFNHNKEAVFCWRDFLKIIVHPDFHSPHKPLGFRDVLLEYSKKVRELVKGLLSGISTSLGLDQSYVEEALKLQSSLQILIVNLYPPCPQPELAIGLPPHSDHGLLTLLINNGVGGLEIKRNGKWISVNNDYPNSFLVNTGDQLEIFSNGEYKSVEHRAIVNDAVTRLSVTVTNGPSLDAVVEPAKLVTEEISRPAYYIPMKYKEYLEMQQSNKLVGKTCLDRVRI</sequence>
<keyword evidence="2 4" id="KW-0479">Metal-binding</keyword>
<evidence type="ECO:0000256" key="1">
    <source>
        <dbReference type="ARBA" id="ARBA00008056"/>
    </source>
</evidence>
<accession>A0A5N6PR94</accession>
<dbReference type="PANTHER" id="PTHR47991">
    <property type="entry name" value="OXOGLUTARATE/IRON-DEPENDENT DIOXYGENASE"/>
    <property type="match status" value="1"/>
</dbReference>
<gene>
    <name evidence="6" type="ORF">E3N88_06275</name>
</gene>
<dbReference type="Proteomes" id="UP000326396">
    <property type="component" value="Linkage Group LG11"/>
</dbReference>
<dbReference type="InterPro" id="IPR005123">
    <property type="entry name" value="Oxoglu/Fe-dep_dioxygenase_dom"/>
</dbReference>
<dbReference type="Pfam" id="PF14226">
    <property type="entry name" value="DIOX_N"/>
    <property type="match status" value="1"/>
</dbReference>
<name>A0A5N6PR94_9ASTR</name>
<dbReference type="OrthoDB" id="288590at2759"/>
<proteinExistence type="inferred from homology"/>
<keyword evidence="7" id="KW-1185">Reference proteome</keyword>
<dbReference type="GO" id="GO:0016705">
    <property type="term" value="F:oxidoreductase activity, acting on paired donors, with incorporation or reduction of molecular oxygen"/>
    <property type="evidence" value="ECO:0007669"/>
    <property type="project" value="UniProtKB-ARBA"/>
</dbReference>
<dbReference type="Pfam" id="PF03171">
    <property type="entry name" value="2OG-FeII_Oxy"/>
    <property type="match status" value="1"/>
</dbReference>
<dbReference type="InterPro" id="IPR044861">
    <property type="entry name" value="IPNS-like_FE2OG_OXY"/>
</dbReference>
<feature type="domain" description="Fe2OG dioxygenase" evidence="5">
    <location>
        <begin position="191"/>
        <end position="292"/>
    </location>
</feature>
<evidence type="ECO:0000313" key="7">
    <source>
        <dbReference type="Proteomes" id="UP000326396"/>
    </source>
</evidence>
<evidence type="ECO:0000259" key="5">
    <source>
        <dbReference type="PROSITE" id="PS51471"/>
    </source>
</evidence>
<dbReference type="GO" id="GO:0046872">
    <property type="term" value="F:metal ion binding"/>
    <property type="evidence" value="ECO:0007669"/>
    <property type="project" value="UniProtKB-KW"/>
</dbReference>
<dbReference type="EMBL" id="SZYD01000003">
    <property type="protein sequence ID" value="KAD6795379.1"/>
    <property type="molecule type" value="Genomic_DNA"/>
</dbReference>
<dbReference type="InterPro" id="IPR027443">
    <property type="entry name" value="IPNS-like_sf"/>
</dbReference>
<reference evidence="6 7" key="1">
    <citation type="submission" date="2019-05" db="EMBL/GenBank/DDBJ databases">
        <title>Mikania micrantha, genome provides insights into the molecular mechanism of rapid growth.</title>
        <authorList>
            <person name="Liu B."/>
        </authorList>
    </citation>
    <scope>NUCLEOTIDE SEQUENCE [LARGE SCALE GENOMIC DNA]</scope>
    <source>
        <strain evidence="6">NLD-2019</strain>
        <tissue evidence="6">Leaf</tissue>
    </source>
</reference>
<dbReference type="InterPro" id="IPR026992">
    <property type="entry name" value="DIOX_N"/>
</dbReference>
<comment type="similarity">
    <text evidence="1 4">Belongs to the iron/ascorbate-dependent oxidoreductase family.</text>
</comment>
<dbReference type="Gene3D" id="2.60.120.330">
    <property type="entry name" value="B-lactam Antibiotic, Isopenicillin N Synthase, Chain"/>
    <property type="match status" value="1"/>
</dbReference>
<dbReference type="SUPFAM" id="SSF51197">
    <property type="entry name" value="Clavaminate synthase-like"/>
    <property type="match status" value="1"/>
</dbReference>
<evidence type="ECO:0000313" key="6">
    <source>
        <dbReference type="EMBL" id="KAD6795379.1"/>
    </source>
</evidence>
<organism evidence="6 7">
    <name type="scientific">Mikania micrantha</name>
    <name type="common">bitter vine</name>
    <dbReference type="NCBI Taxonomy" id="192012"/>
    <lineage>
        <taxon>Eukaryota</taxon>
        <taxon>Viridiplantae</taxon>
        <taxon>Streptophyta</taxon>
        <taxon>Embryophyta</taxon>
        <taxon>Tracheophyta</taxon>
        <taxon>Spermatophyta</taxon>
        <taxon>Magnoliopsida</taxon>
        <taxon>eudicotyledons</taxon>
        <taxon>Gunneridae</taxon>
        <taxon>Pentapetalae</taxon>
        <taxon>asterids</taxon>
        <taxon>campanulids</taxon>
        <taxon>Asterales</taxon>
        <taxon>Asteraceae</taxon>
        <taxon>Asteroideae</taxon>
        <taxon>Heliantheae alliance</taxon>
        <taxon>Eupatorieae</taxon>
        <taxon>Mikania</taxon>
    </lineage>
</organism>
<keyword evidence="3 4" id="KW-0408">Iron</keyword>
<dbReference type="PROSITE" id="PS51471">
    <property type="entry name" value="FE2OG_OXY"/>
    <property type="match status" value="1"/>
</dbReference>
<dbReference type="FunFam" id="2.60.120.330:FF:000134">
    <property type="entry name" value="Uncharacterized protein"/>
    <property type="match status" value="1"/>
</dbReference>
<evidence type="ECO:0000256" key="3">
    <source>
        <dbReference type="ARBA" id="ARBA00023004"/>
    </source>
</evidence>
<evidence type="ECO:0000256" key="4">
    <source>
        <dbReference type="RuleBase" id="RU003682"/>
    </source>
</evidence>
<keyword evidence="4" id="KW-0560">Oxidoreductase</keyword>
<dbReference type="InterPro" id="IPR050295">
    <property type="entry name" value="Plant_2OG-oxidoreductases"/>
</dbReference>
<protein>
    <recommendedName>
        <fullName evidence="5">Fe2OG dioxygenase domain-containing protein</fullName>
    </recommendedName>
</protein>